<proteinExistence type="predicted"/>
<keyword evidence="3" id="KW-1185">Reference proteome</keyword>
<gene>
    <name evidence="2" type="ORF">T265_11201</name>
</gene>
<evidence type="ECO:0000313" key="3">
    <source>
        <dbReference type="Proteomes" id="UP000054324"/>
    </source>
</evidence>
<evidence type="ECO:0000256" key="1">
    <source>
        <dbReference type="SAM" id="MobiDB-lite"/>
    </source>
</evidence>
<dbReference type="Pfam" id="PF05186">
    <property type="entry name" value="Dpy-30"/>
    <property type="match status" value="1"/>
</dbReference>
<dbReference type="RefSeq" id="XP_009176062.1">
    <property type="nucleotide sequence ID" value="XM_009177798.1"/>
</dbReference>
<sequence length="191" mass="21066">MKETKMISCDPSAPKRLQRPNERSPRRRKCASQKDISVVSQAARRTIIEVGMDGQENQGADLNSADTRAYLDKTVVPILLQGLTMLVKERYSNKSGLYGDEASVVNKASGEMDQVAWATWQYPSPRVAWQLITERVLQLTTILGPVANDYSATEIPEDDLGLRDVRKHIEGSPKASIHSAVSAKGTHSVSM</sequence>
<dbReference type="AlphaFoldDB" id="A0A074Z3W0"/>
<dbReference type="STRING" id="6198.A0A074Z3W0"/>
<organism evidence="2 3">
    <name type="scientific">Opisthorchis viverrini</name>
    <name type="common">Southeast Asian liver fluke</name>
    <dbReference type="NCBI Taxonomy" id="6198"/>
    <lineage>
        <taxon>Eukaryota</taxon>
        <taxon>Metazoa</taxon>
        <taxon>Spiralia</taxon>
        <taxon>Lophotrochozoa</taxon>
        <taxon>Platyhelminthes</taxon>
        <taxon>Trematoda</taxon>
        <taxon>Digenea</taxon>
        <taxon>Opisthorchiida</taxon>
        <taxon>Opisthorchiata</taxon>
        <taxon>Opisthorchiidae</taxon>
        <taxon>Opisthorchis</taxon>
    </lineage>
</organism>
<accession>A0A074Z3W0</accession>
<dbReference type="InterPro" id="IPR007858">
    <property type="entry name" value="Dpy-30_motif"/>
</dbReference>
<reference evidence="2 3" key="1">
    <citation type="submission" date="2013-11" db="EMBL/GenBank/DDBJ databases">
        <title>Opisthorchis viverrini - life in the bile duct.</title>
        <authorList>
            <person name="Young N.D."/>
            <person name="Nagarajan N."/>
            <person name="Lin S.J."/>
            <person name="Korhonen P.K."/>
            <person name="Jex A.R."/>
            <person name="Hall R.S."/>
            <person name="Safavi-Hemami H."/>
            <person name="Kaewkong W."/>
            <person name="Bertrand D."/>
            <person name="Gao S."/>
            <person name="Seet Q."/>
            <person name="Wongkham S."/>
            <person name="Teh B.T."/>
            <person name="Wongkham C."/>
            <person name="Intapan P.M."/>
            <person name="Maleewong W."/>
            <person name="Yang X."/>
            <person name="Hu M."/>
            <person name="Wang Z."/>
            <person name="Hofmann A."/>
            <person name="Sternberg P.W."/>
            <person name="Tan P."/>
            <person name="Wang J."/>
            <person name="Gasser R.B."/>
        </authorList>
    </citation>
    <scope>NUCLEOTIDE SEQUENCE [LARGE SCALE GENOMIC DNA]</scope>
</reference>
<dbReference type="Gene3D" id="1.20.890.10">
    <property type="entry name" value="cAMP-dependent protein kinase regulatory subunit, dimerization-anchoring domain"/>
    <property type="match status" value="1"/>
</dbReference>
<protein>
    <submittedName>
        <fullName evidence="2">Uncharacterized protein</fullName>
    </submittedName>
</protein>
<name>A0A074Z3W0_OPIVI</name>
<feature type="region of interest" description="Disordered" evidence="1">
    <location>
        <begin position="171"/>
        <end position="191"/>
    </location>
</feature>
<dbReference type="KEGG" id="ovi:T265_11201"/>
<evidence type="ECO:0000313" key="2">
    <source>
        <dbReference type="EMBL" id="KER20182.1"/>
    </source>
</evidence>
<dbReference type="Proteomes" id="UP000054324">
    <property type="component" value="Unassembled WGS sequence"/>
</dbReference>
<dbReference type="OrthoDB" id="417678at2759"/>
<feature type="region of interest" description="Disordered" evidence="1">
    <location>
        <begin position="1"/>
        <end position="35"/>
    </location>
</feature>
<dbReference type="EMBL" id="KL597082">
    <property type="protein sequence ID" value="KER20182.1"/>
    <property type="molecule type" value="Genomic_DNA"/>
</dbReference>
<dbReference type="GeneID" id="20325369"/>
<dbReference type="CTD" id="20325369"/>